<evidence type="ECO:0000313" key="2">
    <source>
        <dbReference type="EMBL" id="TKC35964.1"/>
    </source>
</evidence>
<dbReference type="EMBL" id="RWIC01001399">
    <property type="protein sequence ID" value="TKC35964.1"/>
    <property type="molecule type" value="Genomic_DNA"/>
</dbReference>
<dbReference type="AlphaFoldDB" id="A0A4U1EI59"/>
<gene>
    <name evidence="2" type="ORF">EI555_016655</name>
</gene>
<keyword evidence="1" id="KW-0812">Transmembrane</keyword>
<proteinExistence type="predicted"/>
<sequence length="227" mass="25272">KLSQAKDMYLPFSRTGTCSSLSGEEVADSVKTFLQDLAREIKNSISGSCTISKLDAHIQQKREEQRLRGLHREEARLSRILLVNWLVFCIYIAFLLTILDFPADATPPTLSVAAFSLSSSPRLLSALMKPRPLAKPTFSSCTSFSLVVFLSNRIFHKTVHLQSALSSSASAEKLPQATGKPEDDISIRINCWHHVAMNLDRAKSTRELKKTGNEAVIFTEAMEEKTM</sequence>
<feature type="non-terminal residue" evidence="2">
    <location>
        <position position="1"/>
    </location>
</feature>
<accession>A0A4U1EI59</accession>
<protein>
    <submittedName>
        <fullName evidence="2">Uncharacterized protein</fullName>
    </submittedName>
</protein>
<feature type="transmembrane region" description="Helical" evidence="1">
    <location>
        <begin position="80"/>
        <end position="99"/>
    </location>
</feature>
<dbReference type="Proteomes" id="UP000308365">
    <property type="component" value="Unassembled WGS sequence"/>
</dbReference>
<keyword evidence="1" id="KW-1133">Transmembrane helix</keyword>
<keyword evidence="1" id="KW-0472">Membrane</keyword>
<evidence type="ECO:0000256" key="1">
    <source>
        <dbReference type="SAM" id="Phobius"/>
    </source>
</evidence>
<organism evidence="2 3">
    <name type="scientific">Monodon monoceros</name>
    <name type="common">Narwhal</name>
    <name type="synonym">Ceratodon monodon</name>
    <dbReference type="NCBI Taxonomy" id="40151"/>
    <lineage>
        <taxon>Eukaryota</taxon>
        <taxon>Metazoa</taxon>
        <taxon>Chordata</taxon>
        <taxon>Craniata</taxon>
        <taxon>Vertebrata</taxon>
        <taxon>Euteleostomi</taxon>
        <taxon>Mammalia</taxon>
        <taxon>Eutheria</taxon>
        <taxon>Laurasiatheria</taxon>
        <taxon>Artiodactyla</taxon>
        <taxon>Whippomorpha</taxon>
        <taxon>Cetacea</taxon>
        <taxon>Odontoceti</taxon>
        <taxon>Monodontidae</taxon>
        <taxon>Monodon</taxon>
    </lineage>
</organism>
<name>A0A4U1EI59_MONMO</name>
<evidence type="ECO:0000313" key="3">
    <source>
        <dbReference type="Proteomes" id="UP000308365"/>
    </source>
</evidence>
<comment type="caution">
    <text evidence="2">The sequence shown here is derived from an EMBL/GenBank/DDBJ whole genome shotgun (WGS) entry which is preliminary data.</text>
</comment>
<reference evidence="3" key="1">
    <citation type="journal article" date="2019" name="IScience">
        <title>Narwhal Genome Reveals Long-Term Low Genetic Diversity despite Current Large Abundance Size.</title>
        <authorList>
            <person name="Westbury M.V."/>
            <person name="Petersen B."/>
            <person name="Garde E."/>
            <person name="Heide-Jorgensen M.P."/>
            <person name="Lorenzen E.D."/>
        </authorList>
    </citation>
    <scope>NUCLEOTIDE SEQUENCE [LARGE SCALE GENOMIC DNA]</scope>
</reference>